<sequence length="152" mass="17315">MRGLESKCLEQMKSHSVDFMGTAQKYRVEVSSNKTPTNHTDTILSYFLLSLLSENDTKRFCLTRASTESLMEWEEFPLIKTLDELWRASLLGDIPQMKRAVESLPVTHQELGKKAVGFLSGHASNEKQMLVEESAMEKIQGVIRSAELFFRV</sequence>
<dbReference type="GeneID" id="93647390"/>
<accession>A0A177EBM2</accession>
<dbReference type="OrthoDB" id="2194673at2759"/>
<dbReference type="VEuPathDB" id="MicrosporidiaDB:NEDG_01040"/>
<proteinExistence type="predicted"/>
<keyword evidence="2" id="KW-1185">Reference proteome</keyword>
<name>A0A177EBM2_9MICR</name>
<dbReference type="RefSeq" id="XP_067543646.1">
    <property type="nucleotide sequence ID" value="XM_067688458.1"/>
</dbReference>
<dbReference type="EMBL" id="LTDL01000042">
    <property type="protein sequence ID" value="OAG28901.1"/>
    <property type="molecule type" value="Genomic_DNA"/>
</dbReference>
<gene>
    <name evidence="1" type="ORF">NEDG_01040</name>
</gene>
<protein>
    <submittedName>
        <fullName evidence="1">Uncharacterized protein</fullName>
    </submittedName>
</protein>
<evidence type="ECO:0000313" key="1">
    <source>
        <dbReference type="EMBL" id="OAG28901.1"/>
    </source>
</evidence>
<dbReference type="AlphaFoldDB" id="A0A177EBM2"/>
<reference evidence="1 2" key="1">
    <citation type="submission" date="2016-02" db="EMBL/GenBank/DDBJ databases">
        <title>Discovery of a natural microsporidian pathogen with a broad tissue tropism in Caenorhabditis elegans.</title>
        <authorList>
            <person name="Luallen R.J."/>
            <person name="Reinke A.W."/>
            <person name="Tong L."/>
            <person name="Botts M.R."/>
            <person name="Felix M.-A."/>
            <person name="Troemel E.R."/>
        </authorList>
    </citation>
    <scope>NUCLEOTIDE SEQUENCE [LARGE SCALE GENOMIC DNA]</scope>
    <source>
        <strain evidence="1 2">JUm2807</strain>
    </source>
</reference>
<organism evidence="1 2">
    <name type="scientific">Nematocida displodere</name>
    <dbReference type="NCBI Taxonomy" id="1805483"/>
    <lineage>
        <taxon>Eukaryota</taxon>
        <taxon>Fungi</taxon>
        <taxon>Fungi incertae sedis</taxon>
        <taxon>Microsporidia</taxon>
        <taxon>Nematocida</taxon>
    </lineage>
</organism>
<evidence type="ECO:0000313" key="2">
    <source>
        <dbReference type="Proteomes" id="UP000185944"/>
    </source>
</evidence>
<comment type="caution">
    <text evidence="1">The sequence shown here is derived from an EMBL/GenBank/DDBJ whole genome shotgun (WGS) entry which is preliminary data.</text>
</comment>
<dbReference type="Proteomes" id="UP000185944">
    <property type="component" value="Unassembled WGS sequence"/>
</dbReference>